<comment type="caution">
    <text evidence="2">The sequence shown here is derived from an EMBL/GenBank/DDBJ whole genome shotgun (WGS) entry which is preliminary data.</text>
</comment>
<reference evidence="2" key="1">
    <citation type="journal article" date="2015" name="Nature">
        <title>Complex archaea that bridge the gap between prokaryotes and eukaryotes.</title>
        <authorList>
            <person name="Spang A."/>
            <person name="Saw J.H."/>
            <person name="Jorgensen S.L."/>
            <person name="Zaremba-Niedzwiedzka K."/>
            <person name="Martijn J."/>
            <person name="Lind A.E."/>
            <person name="van Eijk R."/>
            <person name="Schleper C."/>
            <person name="Guy L."/>
            <person name="Ettema T.J."/>
        </authorList>
    </citation>
    <scope>NUCLEOTIDE SEQUENCE</scope>
</reference>
<sequence length="168" mass="19220">MVARKVQRDRPETRERPEEKREVRTAEEERIPLHEQRDIMSAPAREGYVRRWVNETDRYGNRIARFQKAGWAPATDNLPVGAEAVIEHNDSLGSIVRKNVGNGQHAILMEIQQEYFDADQAVKASADTKKEESIKRTLGGFRDETIYGETTTEVTQGKMRQQKGHSVS</sequence>
<evidence type="ECO:0000313" key="2">
    <source>
        <dbReference type="EMBL" id="KKL98912.1"/>
    </source>
</evidence>
<protein>
    <submittedName>
        <fullName evidence="2">Uncharacterized protein</fullName>
    </submittedName>
</protein>
<name>A0A0F9JIV0_9ZZZZ</name>
<dbReference type="AlphaFoldDB" id="A0A0F9JIV0"/>
<evidence type="ECO:0000256" key="1">
    <source>
        <dbReference type="SAM" id="MobiDB-lite"/>
    </source>
</evidence>
<accession>A0A0F9JIV0</accession>
<dbReference type="EMBL" id="LAZR01017802">
    <property type="protein sequence ID" value="KKL98912.1"/>
    <property type="molecule type" value="Genomic_DNA"/>
</dbReference>
<feature type="region of interest" description="Disordered" evidence="1">
    <location>
        <begin position="149"/>
        <end position="168"/>
    </location>
</feature>
<gene>
    <name evidence="2" type="ORF">LCGC14_1819710</name>
</gene>
<organism evidence="2">
    <name type="scientific">marine sediment metagenome</name>
    <dbReference type="NCBI Taxonomy" id="412755"/>
    <lineage>
        <taxon>unclassified sequences</taxon>
        <taxon>metagenomes</taxon>
        <taxon>ecological metagenomes</taxon>
    </lineage>
</organism>
<proteinExistence type="predicted"/>
<feature type="region of interest" description="Disordered" evidence="1">
    <location>
        <begin position="1"/>
        <end position="29"/>
    </location>
</feature>